<proteinExistence type="predicted"/>
<evidence type="ECO:0000313" key="1">
    <source>
        <dbReference type="EMBL" id="PZX19395.1"/>
    </source>
</evidence>
<accession>A0A2W7NG72</accession>
<name>A0A2W7NG72_9BACT</name>
<sequence length="154" mass="16842">MKPTIRLLLLATLPIVLLTQCHRVKECPECMTPPPDIALQLLSTADASDLIGSGVYQPADIRLYYKANNVDSTIVDCEVVNADAKHYIVATAMAWQSANGIKTWYLKLSNADVDTLYVDVTRGSNECCSFYTMTALEYNGVDLTTGGGIYQIGK</sequence>
<reference evidence="1 2" key="1">
    <citation type="submission" date="2018-06" db="EMBL/GenBank/DDBJ databases">
        <title>Genomic Encyclopedia of Archaeal and Bacterial Type Strains, Phase II (KMG-II): from individual species to whole genera.</title>
        <authorList>
            <person name="Goeker M."/>
        </authorList>
    </citation>
    <scope>NUCLEOTIDE SEQUENCE [LARGE SCALE GENOMIC DNA]</scope>
    <source>
        <strain evidence="1 2">DSM 6779</strain>
    </source>
</reference>
<keyword evidence="2" id="KW-1185">Reference proteome</keyword>
<dbReference type="Proteomes" id="UP000249239">
    <property type="component" value="Unassembled WGS sequence"/>
</dbReference>
<dbReference type="AlphaFoldDB" id="A0A2W7NG72"/>
<comment type="caution">
    <text evidence="1">The sequence shown here is derived from an EMBL/GenBank/DDBJ whole genome shotgun (WGS) entry which is preliminary data.</text>
</comment>
<organism evidence="1 2">
    <name type="scientific">Breznakibacter xylanolyticus</name>
    <dbReference type="NCBI Taxonomy" id="990"/>
    <lineage>
        <taxon>Bacteria</taxon>
        <taxon>Pseudomonadati</taxon>
        <taxon>Bacteroidota</taxon>
        <taxon>Bacteroidia</taxon>
        <taxon>Marinilabiliales</taxon>
        <taxon>Marinilabiliaceae</taxon>
        <taxon>Breznakibacter</taxon>
    </lineage>
</organism>
<dbReference type="OrthoDB" id="1119476at2"/>
<gene>
    <name evidence="1" type="ORF">LX69_00662</name>
</gene>
<dbReference type="RefSeq" id="WP_146260627.1">
    <property type="nucleotide sequence ID" value="NZ_QKZK01000004.1"/>
</dbReference>
<evidence type="ECO:0000313" key="2">
    <source>
        <dbReference type="Proteomes" id="UP000249239"/>
    </source>
</evidence>
<dbReference type="EMBL" id="QKZK01000004">
    <property type="protein sequence ID" value="PZX19395.1"/>
    <property type="molecule type" value="Genomic_DNA"/>
</dbReference>
<protein>
    <submittedName>
        <fullName evidence="1">Uncharacterized protein</fullName>
    </submittedName>
</protein>